<dbReference type="AlphaFoldDB" id="A0A0V1M1F3"/>
<proteinExistence type="predicted"/>
<dbReference type="Proteomes" id="UP000054843">
    <property type="component" value="Unassembled WGS sequence"/>
</dbReference>
<comment type="caution">
    <text evidence="1">The sequence shown here is derived from an EMBL/GenBank/DDBJ whole genome shotgun (WGS) entry which is preliminary data.</text>
</comment>
<reference evidence="1 2" key="1">
    <citation type="submission" date="2015-01" db="EMBL/GenBank/DDBJ databases">
        <title>Evolution of Trichinella species and genotypes.</title>
        <authorList>
            <person name="Korhonen P.K."/>
            <person name="Edoardo P."/>
            <person name="Giuseppe L.R."/>
            <person name="Gasser R.B."/>
        </authorList>
    </citation>
    <scope>NUCLEOTIDE SEQUENCE [LARGE SCALE GENOMIC DNA]</scope>
    <source>
        <strain evidence="1">ISS1980</strain>
    </source>
</reference>
<sequence length="62" mass="6787">MSKSKTGSVVYITEVMSIIQAGETKSIPSVHRAQPRLSPIQTLVVSAPLARRAREELPFSHV</sequence>
<name>A0A0V1M1F3_9BILA</name>
<organism evidence="1 2">
    <name type="scientific">Trichinella papuae</name>
    <dbReference type="NCBI Taxonomy" id="268474"/>
    <lineage>
        <taxon>Eukaryota</taxon>
        <taxon>Metazoa</taxon>
        <taxon>Ecdysozoa</taxon>
        <taxon>Nematoda</taxon>
        <taxon>Enoplea</taxon>
        <taxon>Dorylaimia</taxon>
        <taxon>Trichinellida</taxon>
        <taxon>Trichinellidae</taxon>
        <taxon>Trichinella</taxon>
    </lineage>
</organism>
<gene>
    <name evidence="1" type="ORF">T10_181</name>
</gene>
<evidence type="ECO:0000313" key="1">
    <source>
        <dbReference type="EMBL" id="KRZ65282.1"/>
    </source>
</evidence>
<protein>
    <submittedName>
        <fullName evidence="1">Uncharacterized protein</fullName>
    </submittedName>
</protein>
<dbReference type="EMBL" id="JYDO01000419">
    <property type="protein sequence ID" value="KRZ65282.1"/>
    <property type="molecule type" value="Genomic_DNA"/>
</dbReference>
<keyword evidence="2" id="KW-1185">Reference proteome</keyword>
<evidence type="ECO:0000313" key="2">
    <source>
        <dbReference type="Proteomes" id="UP000054843"/>
    </source>
</evidence>
<accession>A0A0V1M1F3</accession>